<feature type="transmembrane region" description="Helical" evidence="1">
    <location>
        <begin position="46"/>
        <end position="64"/>
    </location>
</feature>
<dbReference type="InterPro" id="IPR050879">
    <property type="entry name" value="Acyltransferase_3"/>
</dbReference>
<feature type="transmembrane region" description="Helical" evidence="1">
    <location>
        <begin position="84"/>
        <end position="102"/>
    </location>
</feature>
<dbReference type="InterPro" id="IPR002656">
    <property type="entry name" value="Acyl_transf_3_dom"/>
</dbReference>
<reference evidence="3 4" key="1">
    <citation type="submission" date="2019-02" db="EMBL/GenBank/DDBJ databases">
        <title>Hansschlegelia quercus sp. nov., a novel methylotrophic bacterium from buds of oak (Quercus robur L.).</title>
        <authorList>
            <person name="Agafonova N.V."/>
            <person name="Kaparullina E.N."/>
            <person name="Grouzdev D.S."/>
            <person name="Doronina N.V."/>
        </authorList>
    </citation>
    <scope>NUCLEOTIDE SEQUENCE [LARGE SCALE GENOMIC DNA]</scope>
    <source>
        <strain evidence="3 4">Dub</strain>
    </source>
</reference>
<feature type="domain" description="Acyltransferase 3" evidence="2">
    <location>
        <begin position="8"/>
        <end position="352"/>
    </location>
</feature>
<proteinExistence type="predicted"/>
<dbReference type="AlphaFoldDB" id="A0A4Q9GIH9"/>
<organism evidence="3 4">
    <name type="scientific">Hansschlegelia quercus</name>
    <dbReference type="NCBI Taxonomy" id="2528245"/>
    <lineage>
        <taxon>Bacteria</taxon>
        <taxon>Pseudomonadati</taxon>
        <taxon>Pseudomonadota</taxon>
        <taxon>Alphaproteobacteria</taxon>
        <taxon>Hyphomicrobiales</taxon>
        <taxon>Methylopilaceae</taxon>
        <taxon>Hansschlegelia</taxon>
    </lineage>
</organism>
<dbReference type="EMBL" id="SIUB01000002">
    <property type="protein sequence ID" value="TBN54039.1"/>
    <property type="molecule type" value="Genomic_DNA"/>
</dbReference>
<gene>
    <name evidence="3" type="ORF">EYR15_04035</name>
</gene>
<comment type="caution">
    <text evidence="3">The sequence shown here is derived from an EMBL/GenBank/DDBJ whole genome shotgun (WGS) entry which is preliminary data.</text>
</comment>
<feature type="transmembrane region" description="Helical" evidence="1">
    <location>
        <begin position="12"/>
        <end position="34"/>
    </location>
</feature>
<dbReference type="Pfam" id="PF01757">
    <property type="entry name" value="Acyl_transf_3"/>
    <property type="match status" value="1"/>
</dbReference>
<dbReference type="RefSeq" id="WP_131001634.1">
    <property type="nucleotide sequence ID" value="NZ_JBHSZR010000005.1"/>
</dbReference>
<sequence length="375" mass="41184">MKRGHLDQIEGLRGYLALWVALGHGLQLSGFLSLPGPLGVLLRGEAAVAIFMILSGFVITHLLLQGRETYSQYITRRFLRLFPAYALCCAIGYLILGPWAHIVQTVSWQDLPGWAEYSRGVAEIASQTHNNTAPHALLHLFMLHGLIPDELLPRAAMTFLPAAWSLSLEWQFYLVAPLILRAFGSPVKTVLCAVVFALLLVAYEKGFLGSYPIPATLAATSGYFAIGILSRLLYPELEKLNYSPVAIAAASAFLMLAFSSEFLPLSIWLVFYSFLVWGRTSPVAGSVFSFFFATRIPLFLGGLSYSLYLIHRPIQVILGDLALGVADLSRPQMVAIQIAAIIAAVPAAYLIHRFVELPGIALGKRLTRREQVKLA</sequence>
<evidence type="ECO:0000259" key="2">
    <source>
        <dbReference type="Pfam" id="PF01757"/>
    </source>
</evidence>
<dbReference type="Proteomes" id="UP000291613">
    <property type="component" value="Unassembled WGS sequence"/>
</dbReference>
<feature type="transmembrane region" description="Helical" evidence="1">
    <location>
        <begin position="215"/>
        <end position="234"/>
    </location>
</feature>
<dbReference type="OrthoDB" id="505919at2"/>
<feature type="transmembrane region" description="Helical" evidence="1">
    <location>
        <begin position="178"/>
        <end position="203"/>
    </location>
</feature>
<dbReference type="PANTHER" id="PTHR23028">
    <property type="entry name" value="ACETYLTRANSFERASE"/>
    <property type="match status" value="1"/>
</dbReference>
<feature type="transmembrane region" description="Helical" evidence="1">
    <location>
        <begin position="331"/>
        <end position="351"/>
    </location>
</feature>
<keyword evidence="1" id="KW-0812">Transmembrane</keyword>
<name>A0A4Q9GIH9_9HYPH</name>
<protein>
    <submittedName>
        <fullName evidence="3">Acyltransferase</fullName>
    </submittedName>
</protein>
<evidence type="ECO:0000313" key="3">
    <source>
        <dbReference type="EMBL" id="TBN54039.1"/>
    </source>
</evidence>
<evidence type="ECO:0000256" key="1">
    <source>
        <dbReference type="SAM" id="Phobius"/>
    </source>
</evidence>
<accession>A0A4Q9GIH9</accession>
<keyword evidence="3" id="KW-0808">Transferase</keyword>
<keyword evidence="4" id="KW-1185">Reference proteome</keyword>
<evidence type="ECO:0000313" key="4">
    <source>
        <dbReference type="Proteomes" id="UP000291613"/>
    </source>
</evidence>
<feature type="transmembrane region" description="Helical" evidence="1">
    <location>
        <begin position="246"/>
        <end position="275"/>
    </location>
</feature>
<keyword evidence="1" id="KW-1133">Transmembrane helix</keyword>
<dbReference type="GO" id="GO:0016747">
    <property type="term" value="F:acyltransferase activity, transferring groups other than amino-acyl groups"/>
    <property type="evidence" value="ECO:0007669"/>
    <property type="project" value="InterPro"/>
</dbReference>
<feature type="transmembrane region" description="Helical" evidence="1">
    <location>
        <begin position="287"/>
        <end position="311"/>
    </location>
</feature>
<keyword evidence="1" id="KW-0472">Membrane</keyword>
<keyword evidence="3" id="KW-0012">Acyltransferase</keyword>